<evidence type="ECO:0000259" key="1">
    <source>
        <dbReference type="Pfam" id="PF06985"/>
    </source>
</evidence>
<accession>A0A2J6S5B3</accession>
<gene>
    <name evidence="2" type="ORF">L207DRAFT_450120</name>
</gene>
<keyword evidence="3" id="KW-1185">Reference proteome</keyword>
<dbReference type="AlphaFoldDB" id="A0A2J6S5B3"/>
<protein>
    <submittedName>
        <fullName evidence="2">HET-domain-containing protein</fullName>
    </submittedName>
</protein>
<feature type="domain" description="Heterokaryon incompatibility" evidence="1">
    <location>
        <begin position="87"/>
        <end position="251"/>
    </location>
</feature>
<dbReference type="EMBL" id="KZ613939">
    <property type="protein sequence ID" value="PMD45928.1"/>
    <property type="molecule type" value="Genomic_DNA"/>
</dbReference>
<evidence type="ECO:0000313" key="3">
    <source>
        <dbReference type="Proteomes" id="UP000235786"/>
    </source>
</evidence>
<name>A0A2J6S5B3_HYAVF</name>
<dbReference type="OrthoDB" id="3486565at2759"/>
<organism evidence="2 3">
    <name type="scientific">Hyaloscypha variabilis (strain UAMH 11265 / GT02V1 / F)</name>
    <name type="common">Meliniomyces variabilis</name>
    <dbReference type="NCBI Taxonomy" id="1149755"/>
    <lineage>
        <taxon>Eukaryota</taxon>
        <taxon>Fungi</taxon>
        <taxon>Dikarya</taxon>
        <taxon>Ascomycota</taxon>
        <taxon>Pezizomycotina</taxon>
        <taxon>Leotiomycetes</taxon>
        <taxon>Helotiales</taxon>
        <taxon>Hyaloscyphaceae</taxon>
        <taxon>Hyaloscypha</taxon>
        <taxon>Hyaloscypha variabilis</taxon>
    </lineage>
</organism>
<dbReference type="Proteomes" id="UP000235786">
    <property type="component" value="Unassembled WGS sequence"/>
</dbReference>
<dbReference type="PANTHER" id="PTHR33112:SF13">
    <property type="entry name" value="HETEROKARYON INCOMPATIBILITY DOMAIN-CONTAINING PROTEIN"/>
    <property type="match status" value="1"/>
</dbReference>
<dbReference type="PANTHER" id="PTHR33112">
    <property type="entry name" value="DOMAIN PROTEIN, PUTATIVE-RELATED"/>
    <property type="match status" value="1"/>
</dbReference>
<reference evidence="2 3" key="1">
    <citation type="submission" date="2016-04" db="EMBL/GenBank/DDBJ databases">
        <title>A degradative enzymes factory behind the ericoid mycorrhizal symbiosis.</title>
        <authorList>
            <consortium name="DOE Joint Genome Institute"/>
            <person name="Martino E."/>
            <person name="Morin E."/>
            <person name="Grelet G."/>
            <person name="Kuo A."/>
            <person name="Kohler A."/>
            <person name="Daghino S."/>
            <person name="Barry K."/>
            <person name="Choi C."/>
            <person name="Cichocki N."/>
            <person name="Clum A."/>
            <person name="Copeland A."/>
            <person name="Hainaut M."/>
            <person name="Haridas S."/>
            <person name="Labutti K."/>
            <person name="Lindquist E."/>
            <person name="Lipzen A."/>
            <person name="Khouja H.-R."/>
            <person name="Murat C."/>
            <person name="Ohm R."/>
            <person name="Olson A."/>
            <person name="Spatafora J."/>
            <person name="Veneault-Fourrey C."/>
            <person name="Henrissat B."/>
            <person name="Grigoriev I."/>
            <person name="Martin F."/>
            <person name="Perotto S."/>
        </authorList>
    </citation>
    <scope>NUCLEOTIDE SEQUENCE [LARGE SCALE GENOMIC DNA]</scope>
    <source>
        <strain evidence="2 3">F</strain>
    </source>
</reference>
<evidence type="ECO:0000313" key="2">
    <source>
        <dbReference type="EMBL" id="PMD45928.1"/>
    </source>
</evidence>
<dbReference type="InterPro" id="IPR010730">
    <property type="entry name" value="HET"/>
</dbReference>
<proteinExistence type="predicted"/>
<dbReference type="Pfam" id="PF06985">
    <property type="entry name" value="HET"/>
    <property type="match status" value="1"/>
</dbReference>
<dbReference type="STRING" id="1149755.A0A2J6S5B3"/>
<sequence length="564" mass="64542">MESWIELFTPKDETPFHPAFSETSQVSQSMSVDVAATILRTWLKICDGAHPLCQTTSKRLPQRILNISSNSIKLCEFPKGQAPDGSYVTMSHCWGTADTEKPTTTTTYNLQQRKARIAMEELSPVFRDAIQLCRLIGCGYIWIDSLCIIQDNDLDWIEQSQDMAQIYSNAYFNIAPSWQPNGSFGLFENPAIGSGQQPHRREVEIKLGAGTRVLARQDCGRDHGYIQRTVNSFRRRYREAPLLERAWVFQEVLLARVNVCFCSSELIWECRTTFMCECGCIPPEDEHFRGPKKQQFTLIRGHPILPSPSVQMLYNFWWEASEHYSFLSLTKLPDRFYALSGMASIIKMRTNDSYFAGIWANDLPQSLLWTGVPLSSRTARRTRLAPSWSWMSRYEENNRSSMRYFFGREIFRQAAGLQLGSPRLSDSYFLEYEFGPVHHAEIRLKVASISAVVSSVTGGSLGLLEILTRPVWETVKPTLDVKLYADCPESPDEILRQGDLVEWLHLGNNNNMTDQYILVVKRCNGAQVWFYRRVGVLDFDLSDSDDIRAEDPFAGVESKWFTLI</sequence>